<proteinExistence type="predicted"/>
<feature type="region of interest" description="Disordered" evidence="1">
    <location>
        <begin position="1"/>
        <end position="23"/>
    </location>
</feature>
<keyword evidence="3" id="KW-1185">Reference proteome</keyword>
<evidence type="ECO:0000313" key="2">
    <source>
        <dbReference type="EMBL" id="SNS94722.1"/>
    </source>
</evidence>
<name>A0A239IMV5_9BACT</name>
<organism evidence="2 3">
    <name type="scientific">Granulicella rosea</name>
    <dbReference type="NCBI Taxonomy" id="474952"/>
    <lineage>
        <taxon>Bacteria</taxon>
        <taxon>Pseudomonadati</taxon>
        <taxon>Acidobacteriota</taxon>
        <taxon>Terriglobia</taxon>
        <taxon>Terriglobales</taxon>
        <taxon>Acidobacteriaceae</taxon>
        <taxon>Granulicella</taxon>
    </lineage>
</organism>
<evidence type="ECO:0000256" key="1">
    <source>
        <dbReference type="SAM" id="MobiDB-lite"/>
    </source>
</evidence>
<dbReference type="AlphaFoldDB" id="A0A239IMV5"/>
<dbReference type="Proteomes" id="UP000198356">
    <property type="component" value="Unassembled WGS sequence"/>
</dbReference>
<reference evidence="2 3" key="1">
    <citation type="submission" date="2017-06" db="EMBL/GenBank/DDBJ databases">
        <authorList>
            <person name="Kim H.J."/>
            <person name="Triplett B.A."/>
        </authorList>
    </citation>
    <scope>NUCLEOTIDE SEQUENCE [LARGE SCALE GENOMIC DNA]</scope>
    <source>
        <strain evidence="2 3">DSM 18704</strain>
    </source>
</reference>
<sequence>MPQSSSQSDAQKPQPGEQVLTEDGKVVVAKPMPGPVAGDAIFAPLATGGPDTLHRKTMSYVYVAFGPRALITPAIGAAFRQAFPNNNYPPEWRRGIGAFGRNYGSDVGTKTTILTTRYAVGALTHEDFRYRPTWIAAMGETMRKNAEQRAVEGNDTPRPGHTGGRNDIMLQLPKSDKSVAHRLFYAIGYTFVDRSDDGHYRLALANISSAAAGGFVANAYLPDGFNDVSHGARRMGSRFGSYAFQNVTREFSPEIVRGFHALHLPTPGLHLPEWWTKTSGPAPKQ</sequence>
<gene>
    <name evidence="2" type="ORF">SAMN05421770_103183</name>
</gene>
<evidence type="ECO:0000313" key="3">
    <source>
        <dbReference type="Proteomes" id="UP000198356"/>
    </source>
</evidence>
<dbReference type="EMBL" id="FZOU01000003">
    <property type="protein sequence ID" value="SNS94722.1"/>
    <property type="molecule type" value="Genomic_DNA"/>
</dbReference>
<feature type="compositionally biased region" description="Polar residues" evidence="1">
    <location>
        <begin position="1"/>
        <end position="11"/>
    </location>
</feature>
<protein>
    <submittedName>
        <fullName evidence="2">Uncharacterized protein</fullName>
    </submittedName>
</protein>
<accession>A0A239IMV5</accession>